<protein>
    <recommendedName>
        <fullName evidence="3">Lipoprotein</fullName>
    </recommendedName>
</protein>
<evidence type="ECO:0000313" key="1">
    <source>
        <dbReference type="EMBL" id="MCS5480303.1"/>
    </source>
</evidence>
<reference evidence="1 2" key="1">
    <citation type="submission" date="2022-08" db="EMBL/GenBank/DDBJ databases">
        <title>YIM 101645 draft genome.</title>
        <authorList>
            <person name="Chen X."/>
        </authorList>
    </citation>
    <scope>NUCLEOTIDE SEQUENCE [LARGE SCALE GENOMIC DNA]</scope>
    <source>
        <strain evidence="1 2">YIM 101645</strain>
    </source>
</reference>
<dbReference type="Proteomes" id="UP001205965">
    <property type="component" value="Unassembled WGS sequence"/>
</dbReference>
<dbReference type="PROSITE" id="PS51257">
    <property type="entry name" value="PROKAR_LIPOPROTEIN"/>
    <property type="match status" value="1"/>
</dbReference>
<name>A0ABT2G0S9_9CORY</name>
<evidence type="ECO:0008006" key="3">
    <source>
        <dbReference type="Google" id="ProtNLM"/>
    </source>
</evidence>
<dbReference type="RefSeq" id="WP_259428365.1">
    <property type="nucleotide sequence ID" value="NZ_JANWTC010000009.1"/>
</dbReference>
<keyword evidence="2" id="KW-1185">Reference proteome</keyword>
<gene>
    <name evidence="1" type="ORF">NYP18_11620</name>
</gene>
<organism evidence="1 2">
    <name type="scientific">Corynebacterium lemuris</name>
    <dbReference type="NCBI Taxonomy" id="1859292"/>
    <lineage>
        <taxon>Bacteria</taxon>
        <taxon>Bacillati</taxon>
        <taxon>Actinomycetota</taxon>
        <taxon>Actinomycetes</taxon>
        <taxon>Mycobacteriales</taxon>
        <taxon>Corynebacteriaceae</taxon>
        <taxon>Corynebacterium</taxon>
    </lineage>
</organism>
<proteinExistence type="predicted"/>
<comment type="caution">
    <text evidence="1">The sequence shown here is derived from an EMBL/GenBank/DDBJ whole genome shotgun (WGS) entry which is preliminary data.</text>
</comment>
<dbReference type="EMBL" id="JANWTC010000009">
    <property type="protein sequence ID" value="MCS5480303.1"/>
    <property type="molecule type" value="Genomic_DNA"/>
</dbReference>
<sequence>MLSHRATAVLIAGLAFGGLSSCAEDPRLLDAAALTPLLLTAEETGIPGPVTRTLIEGEDMPTQLPLAVPPSAGLGQPCEDAVRTGLQSRFLPHASSSAGYTADEVHLELGLFSMSEDIDVRAIYTDILTGCAGPVHDPTYGVTYSVRPLDAEYPGMRVLIHDGEGRIHESVVIQAEVGNHWVLAGAQRMSGEAVEQIVAAQVAKLEDGLHR</sequence>
<accession>A0ABT2G0S9</accession>
<evidence type="ECO:0000313" key="2">
    <source>
        <dbReference type="Proteomes" id="UP001205965"/>
    </source>
</evidence>